<evidence type="ECO:0000256" key="5">
    <source>
        <dbReference type="ARBA" id="ARBA00023315"/>
    </source>
</evidence>
<protein>
    <recommendedName>
        <fullName evidence="8">2-amino-3-ketobutyrate coenzyme A ligase, mitochondrial</fullName>
        <ecNumber evidence="7">2.3.1.29</ecNumber>
    </recommendedName>
    <alternativeName>
        <fullName evidence="9">Aminoacetone synthase</fullName>
    </alternativeName>
    <alternativeName>
        <fullName evidence="10">Glycine acetyltransferase</fullName>
    </alternativeName>
</protein>
<evidence type="ECO:0000256" key="2">
    <source>
        <dbReference type="ARBA" id="ARBA00008392"/>
    </source>
</evidence>
<sequence length="430" mass="46751">MALRYGITGVGSGLFRRSLSSSVSPLNGAAVYERGLGPILSGELEKIRQAGTFKKERTITSPQKSSISVRERDTPVLNFCANNYLGLSDHPALVQASKEVLDSRGFGLSSVRFICGTQDLHVDLEKAISKFHGYPDAILYASAFDANAGLFEAILGEQDAVISDALNHASIIDGIRLCKAKRFRYNHMDLDNLEECLKQAEDARVRMIVTDGVFSMDGHIAPLQEICTLADKYEALVMIDDCHATGFLGAKGRGTAELCGVEERVDVLNTTLGKAMGGATGGYTTGRKEIIDLLRQKSRPYLFSNSLAPAIVGASLKVFESFETGEFDEPLKQLKDNVVCFRSRMNEAGFTVSGSEHPICPVMIYDAKLASDMSDALLERGIYVIGFSYPVVPQGQARIRVQLSAAHSIEEVNQCVDAFIEVGKEFGVIN</sequence>
<dbReference type="InterPro" id="IPR011282">
    <property type="entry name" value="2am3keto_CoA_ligase"/>
</dbReference>
<gene>
    <name evidence="12" type="ORF">NAES01612_LOCUS9069</name>
</gene>
<proteinExistence type="inferred from homology"/>
<dbReference type="InterPro" id="IPR004839">
    <property type="entry name" value="Aminotransferase_I/II_large"/>
</dbReference>
<dbReference type="GO" id="GO:0006567">
    <property type="term" value="P:L-threonine catabolic process"/>
    <property type="evidence" value="ECO:0007669"/>
    <property type="project" value="InterPro"/>
</dbReference>
<evidence type="ECO:0000313" key="12">
    <source>
        <dbReference type="EMBL" id="CAE2300622.1"/>
    </source>
</evidence>
<dbReference type="PANTHER" id="PTHR13693:SF102">
    <property type="entry name" value="2-AMINO-3-KETOBUTYRATE COENZYME A LIGASE, MITOCHONDRIAL"/>
    <property type="match status" value="1"/>
</dbReference>
<evidence type="ECO:0000256" key="8">
    <source>
        <dbReference type="ARBA" id="ARBA00069660"/>
    </source>
</evidence>
<dbReference type="Gene3D" id="3.90.1150.10">
    <property type="entry name" value="Aspartate Aminotransferase, domain 1"/>
    <property type="match status" value="1"/>
</dbReference>
<accession>A0A7S4KNL4</accession>
<comment type="similarity">
    <text evidence="2">Belongs to the class-II pyridoxal-phosphate-dependent aminotransferase family.</text>
</comment>
<keyword evidence="5" id="KW-0012">Acyltransferase</keyword>
<evidence type="ECO:0000259" key="11">
    <source>
        <dbReference type="Pfam" id="PF00155"/>
    </source>
</evidence>
<evidence type="ECO:0000256" key="3">
    <source>
        <dbReference type="ARBA" id="ARBA00022679"/>
    </source>
</evidence>
<evidence type="ECO:0000256" key="4">
    <source>
        <dbReference type="ARBA" id="ARBA00022898"/>
    </source>
</evidence>
<dbReference type="SUPFAM" id="SSF53383">
    <property type="entry name" value="PLP-dependent transferases"/>
    <property type="match status" value="1"/>
</dbReference>
<dbReference type="HAMAP" id="MF_00985">
    <property type="entry name" value="2am3keto_CoA_ligase"/>
    <property type="match status" value="1"/>
</dbReference>
<organism evidence="12">
    <name type="scientific">Paramoeba aestuarina</name>
    <dbReference type="NCBI Taxonomy" id="180227"/>
    <lineage>
        <taxon>Eukaryota</taxon>
        <taxon>Amoebozoa</taxon>
        <taxon>Discosea</taxon>
        <taxon>Flabellinia</taxon>
        <taxon>Dactylopodida</taxon>
        <taxon>Paramoebidae</taxon>
        <taxon>Paramoeba</taxon>
    </lineage>
</organism>
<keyword evidence="3" id="KW-0808">Transferase</keyword>
<dbReference type="AlphaFoldDB" id="A0A7S4KNL4"/>
<dbReference type="EC" id="2.3.1.29" evidence="7"/>
<reference evidence="12" key="1">
    <citation type="submission" date="2021-01" db="EMBL/GenBank/DDBJ databases">
        <authorList>
            <person name="Corre E."/>
            <person name="Pelletier E."/>
            <person name="Niang G."/>
            <person name="Scheremetjew M."/>
            <person name="Finn R."/>
            <person name="Kale V."/>
            <person name="Holt S."/>
            <person name="Cochrane G."/>
            <person name="Meng A."/>
            <person name="Brown T."/>
            <person name="Cohen L."/>
        </authorList>
    </citation>
    <scope>NUCLEOTIDE SEQUENCE</scope>
    <source>
        <strain evidence="12">SoJaBio B1-5/56/2</strain>
    </source>
</reference>
<dbReference type="InterPro" id="IPR050087">
    <property type="entry name" value="AON_synthase_class-II"/>
</dbReference>
<comment type="catalytic activity">
    <reaction evidence="6">
        <text>glycine + acetyl-CoA = (2S)-2-amino-3-oxobutanoate + CoA</text>
        <dbReference type="Rhea" id="RHEA:20736"/>
        <dbReference type="ChEBI" id="CHEBI:57287"/>
        <dbReference type="ChEBI" id="CHEBI:57288"/>
        <dbReference type="ChEBI" id="CHEBI:57305"/>
        <dbReference type="ChEBI" id="CHEBI:78948"/>
        <dbReference type="EC" id="2.3.1.29"/>
    </reaction>
    <physiologicalReaction direction="right-to-left" evidence="6">
        <dbReference type="Rhea" id="RHEA:20738"/>
    </physiologicalReaction>
</comment>
<dbReference type="EMBL" id="HBKR01013702">
    <property type="protein sequence ID" value="CAE2300622.1"/>
    <property type="molecule type" value="Transcribed_RNA"/>
</dbReference>
<dbReference type="NCBIfam" id="TIGR01822">
    <property type="entry name" value="2am3keto_CoA"/>
    <property type="match status" value="1"/>
</dbReference>
<dbReference type="FunFam" id="3.90.1150.10:FF:000004">
    <property type="entry name" value="2-amino-3-ketobutyrate coenzyme A ligase"/>
    <property type="match status" value="1"/>
</dbReference>
<dbReference type="GO" id="GO:0008890">
    <property type="term" value="F:glycine C-acetyltransferase activity"/>
    <property type="evidence" value="ECO:0007669"/>
    <property type="project" value="UniProtKB-EC"/>
</dbReference>
<dbReference type="InterPro" id="IPR015424">
    <property type="entry name" value="PyrdxlP-dep_Trfase"/>
</dbReference>
<dbReference type="Pfam" id="PF00155">
    <property type="entry name" value="Aminotran_1_2"/>
    <property type="match status" value="1"/>
</dbReference>
<comment type="cofactor">
    <cofactor evidence="1">
        <name>pyridoxal 5'-phosphate</name>
        <dbReference type="ChEBI" id="CHEBI:597326"/>
    </cofactor>
</comment>
<dbReference type="InterPro" id="IPR015421">
    <property type="entry name" value="PyrdxlP-dep_Trfase_major"/>
</dbReference>
<evidence type="ECO:0000256" key="1">
    <source>
        <dbReference type="ARBA" id="ARBA00001933"/>
    </source>
</evidence>
<evidence type="ECO:0000256" key="7">
    <source>
        <dbReference type="ARBA" id="ARBA00067076"/>
    </source>
</evidence>
<dbReference type="CDD" id="cd06454">
    <property type="entry name" value="KBL_like"/>
    <property type="match status" value="1"/>
</dbReference>
<evidence type="ECO:0000256" key="9">
    <source>
        <dbReference type="ARBA" id="ARBA00075633"/>
    </source>
</evidence>
<dbReference type="GO" id="GO:0005737">
    <property type="term" value="C:cytoplasm"/>
    <property type="evidence" value="ECO:0007669"/>
    <property type="project" value="UniProtKB-ARBA"/>
</dbReference>
<name>A0A7S4KNL4_9EUKA</name>
<dbReference type="Gene3D" id="3.40.640.10">
    <property type="entry name" value="Type I PLP-dependent aspartate aminotransferase-like (Major domain)"/>
    <property type="match status" value="1"/>
</dbReference>
<evidence type="ECO:0000256" key="6">
    <source>
        <dbReference type="ARBA" id="ARBA00052559"/>
    </source>
</evidence>
<dbReference type="PANTHER" id="PTHR13693">
    <property type="entry name" value="CLASS II AMINOTRANSFERASE/8-AMINO-7-OXONONANOATE SYNTHASE"/>
    <property type="match status" value="1"/>
</dbReference>
<dbReference type="FunFam" id="3.40.640.10:FF:000006">
    <property type="entry name" value="5-aminolevulinate synthase, mitochondrial"/>
    <property type="match status" value="1"/>
</dbReference>
<evidence type="ECO:0000256" key="10">
    <source>
        <dbReference type="ARBA" id="ARBA00078624"/>
    </source>
</evidence>
<dbReference type="GO" id="GO:0030170">
    <property type="term" value="F:pyridoxal phosphate binding"/>
    <property type="evidence" value="ECO:0007669"/>
    <property type="project" value="InterPro"/>
</dbReference>
<dbReference type="InterPro" id="IPR015422">
    <property type="entry name" value="PyrdxlP-dep_Trfase_small"/>
</dbReference>
<dbReference type="NCBIfam" id="NF005394">
    <property type="entry name" value="PRK06939.1"/>
    <property type="match status" value="1"/>
</dbReference>
<feature type="domain" description="Aminotransferase class I/classII large" evidence="11">
    <location>
        <begin position="75"/>
        <end position="418"/>
    </location>
</feature>
<keyword evidence="4" id="KW-0663">Pyridoxal phosphate</keyword>